<protein>
    <submittedName>
        <fullName evidence="1">Uncharacterized protein</fullName>
    </submittedName>
</protein>
<organism evidence="1 2">
    <name type="scientific">Flavihumibacter solisilvae</name>
    <dbReference type="NCBI Taxonomy" id="1349421"/>
    <lineage>
        <taxon>Bacteria</taxon>
        <taxon>Pseudomonadati</taxon>
        <taxon>Bacteroidota</taxon>
        <taxon>Chitinophagia</taxon>
        <taxon>Chitinophagales</taxon>
        <taxon>Chitinophagaceae</taxon>
        <taxon>Flavihumibacter</taxon>
    </lineage>
</organism>
<gene>
    <name evidence="1" type="ORF">OI18_04065</name>
</gene>
<dbReference type="EMBL" id="JSVC01000004">
    <property type="protein sequence ID" value="KIC95818.1"/>
    <property type="molecule type" value="Genomic_DNA"/>
</dbReference>
<dbReference type="SUPFAM" id="SSF159501">
    <property type="entry name" value="EreA/ChaN-like"/>
    <property type="match status" value="1"/>
</dbReference>
<evidence type="ECO:0000313" key="2">
    <source>
        <dbReference type="Proteomes" id="UP000031408"/>
    </source>
</evidence>
<keyword evidence="2" id="KW-1185">Reference proteome</keyword>
<reference evidence="1 2" key="1">
    <citation type="submission" date="2014-11" db="EMBL/GenBank/DDBJ databases">
        <title>Genome sequence of Flavihumibacter solisilvae 3-3.</title>
        <authorList>
            <person name="Zhou G."/>
            <person name="Li M."/>
            <person name="Wang G."/>
        </authorList>
    </citation>
    <scope>NUCLEOTIDE SEQUENCE [LARGE SCALE GENOMIC DNA]</scope>
    <source>
        <strain evidence="1 2">3-3</strain>
    </source>
</reference>
<dbReference type="RefSeq" id="WP_039137455.1">
    <property type="nucleotide sequence ID" value="NZ_JSVC01000004.1"/>
</dbReference>
<accession>A0A0C1LKC5</accession>
<sequence>MRYFAIALLLVLVFNSGYSQRPIHEYTSVVQRGKSPVEFVNNMLGQKDLVVFDDALHSADEPFRFYIDLVQDKKFRDYSPTIFIEVLSIAAQPHINRFLQSPVKDSTLLMKVFQDDFSGYGWRYQTCLDLLAAVWDANRELPDGKKIEVVGVDQPIYWEGIHTRQDYDIFQQSLAARDYFMYKVIAAGMKDFKSSKKGIFLTNTRHAYKAIRHADGRLYWNAATFLHQYHPRKIYSVRMHNVSLYIEKQLNDQKSRTTEGLDRVSYRWVLIDGGKWDSAFSQAGNRPVAFPIKGNVFGNTPYVGNHMLDVQKGQTMQEAYDAVIFLKPIAELHSSAIMNYFYTPVFKPELQRRILLLHNNDSTEAMKSAGVPTMDSLIRKITSPEPRRLSNLLRE</sequence>
<comment type="caution">
    <text evidence="1">The sequence shown here is derived from an EMBL/GenBank/DDBJ whole genome shotgun (WGS) entry which is preliminary data.</text>
</comment>
<dbReference type="Proteomes" id="UP000031408">
    <property type="component" value="Unassembled WGS sequence"/>
</dbReference>
<dbReference type="OrthoDB" id="2963278at2"/>
<dbReference type="AlphaFoldDB" id="A0A0C1LKC5"/>
<name>A0A0C1LKC5_9BACT</name>
<evidence type="ECO:0000313" key="1">
    <source>
        <dbReference type="EMBL" id="KIC95818.1"/>
    </source>
</evidence>
<dbReference type="STRING" id="1349421.OI18_04065"/>
<proteinExistence type="predicted"/>